<feature type="domain" description="Tudor" evidence="2">
    <location>
        <begin position="1778"/>
        <end position="1834"/>
    </location>
</feature>
<name>A0A034V4B4_BACDO</name>
<feature type="compositionally biased region" description="Low complexity" evidence="1">
    <location>
        <begin position="870"/>
        <end position="890"/>
    </location>
</feature>
<feature type="region of interest" description="Disordered" evidence="1">
    <location>
        <begin position="1670"/>
        <end position="1689"/>
    </location>
</feature>
<feature type="domain" description="Tudor" evidence="2">
    <location>
        <begin position="1148"/>
        <end position="1208"/>
    </location>
</feature>
<sequence length="2704" mass="303709">MSTVSSAASARSAASTTGTDTTKRLQITHVDAFGPYLRIYGQMNPDAMAVLRNRIQEMLRTCLAIDPTWPVQRQQVPLRIGTLCLYKSTKGIAPADFEFLRVRILDVITNSGQQNATQGQKPLVKVEVEFVDYGGKALVASYELLFPKQPEALSSMPTICAPYILLGICKDFKPEELEEISRIILRQTLDISIEHEFKQYKFITMKWKEFNFAEFLIHQKKIGAPIASELLRDNFAKFIKQQNQKQQQQTQTLPAQQPQNHHLATSQKQQQQHKQTLPMYPAVGGNANNNNYYAINHNNNVAPVSGVYPAVGRSLAARLQQYQLEQQQQQQAQAHLAMQPQMLMNLQRPIQPRMPHTIGNLRSLYVPYAAPAYQQQTAYNGFQPTVANAMSGLPYTNAYNTRYQRPQQAQHKQDFASNANSSKQVVNTSPRRVTTATFKTNNLTVGKTYDVYVSFVENGPCLFSVQLALAQDELTEMMNRIERVQLKPYADKPVLGTACIARYSEDGQFYRALITGVQTTACKVVYIDYGNAELVKYSDLYEIPDEFLEAKAFAIRFTLSGHKDLEPIDESLKKAFKDLMMYKNCQLKVMPLEGPPLVQYCELYLQKSNVLDVLKDIQKCRLVYPKSENLNNNDIVEIRYIDSPKHFYVQKVDNISKFEKLMDDMFLYYNKNQVVPNHLALGAPCIVKYDNEWYRAEVMRADSTAIIVRHVDFGYEQKVTKNLLSNIAEKHLKLPRQAIQCCLKGFENNELSKDLATNQFEMLAEESNRQRRSFTVKVFRIQPDGVHLVNLCTKDLNVMKKLYKLSMPFEQYLTLEKEEFNIHSHNGHQHRQSAGHENGNKTPSIASSNDVASLHSSKKAAQILNSTTLQSEEQLQQTPQRQQQLQQQQQARKTNSRNTGSKSGSAAGSAPASSVQGTLSVEWDKQSSASSMDNRDSRSSSSELKHGKRQQQQQQQRQGRNAPHTPTMQTNLNVSNSSSGGADRRSVGSGASNVSSQNQKQRSGANQIPPRFQNENRRQKKEPVTPPRQQRPQNAPQGYSQQRNKSATNNANTPRANDTHSEVSSNAGSELSEQVQATSTQLPDEYVPLNQAFPVQHLDTPTREDVIICWWISPHQFYTHLKSRLPEFEHFMREIQLFYKTKSLQQLQLKVGSYVIARYRKENLLYRARILACNQMLRKYKVQFVDIGNQYTVTSEDIWQVEKRFATLPVMAHLCSFSGIVSNFDHLYIIDRMEKYLPAGATLNCEYIEREQEMYYVNIKLNGVSLKETLKSEGIITEVAPELRLSLLAGQQIRVKITYVKDMLNFKLQVEGLPEHVQLLSSYDDLRYVKSNPDVAVKFKQFYEGKTCVVNIKDVNDNKVILLRPLVPLLKEDVTTFICQQPVVLERFEARVVHVASAYRVFVHTIAMEANMIELLNEMFEYYEHNGTPLGTFEPDQICAAHGSDGNWYRARITPQLTKDVIEVHYIDYGNTEKLSEKSLKTLEERFYLNRNSFAIELNLPVRTLAADAQHRNSKSKKAANISADLDAAAVEKLKQLALVGEPVVHVRALEVQHNHLIAELTLADGENIVDALLQTQLIKSRDVDFMRKQLEKDKTNMFEYIEMVDLTLEEEDDTEKKTTGKSKNSSSPKKKKQAEKTVKKETTVNNSMPEVVKSVEKEKPVDMTAPVIMAETPPQTPPQPQETKVEAAAAQPALTQTPIPAATPTSPPPSTTASEPQSVAESETESIDPCADMEHAILGHCDNPGQFYVHPYDKMDELRQLQEDLQIVASSLPTLMVVANGVHCISYYSVNKQWYRAKILDAELMVLQFIDYGNTDCVSDTTHVREMSSCNDIEPFCMPCSLPIKPNGTADWVDAANAIFSDSHGKSVNFEYITRGDKYKRSFINLYIDGANIADKLVEDGFAKHLVLVDSGENCYISHVNSITDFYIQYEKDSKALELIEIYLAENEKLKKLEKFEHAKIVAALFPDDEMWYRAKLLKHIPNRGYEVLFIDYGNTSISPECREISEEIAKLPPLSKKCALHVPEHCVAWSDAAEEKFGEIAAQGETIFTVELCEPAGDHALVHLLIDGHNINDDLEPLCEHKPVEADLNMSFSTTIQSSVFESGKVYDAVISHANSPLDFYVQFSKDTIRLDDMTSSLNALGMDALSDAKIGQLCAAVYCEDNALYRARILEIIVGSDAKPQYRVIFIDFGNEAITDDVRVLPHDLQALPEFSRHCQLVGAAEEIGEHKTQAANEAFGQLIEECEGLVKIEFIESKEGTTPVPVRLYATSGGEDLGERLHSLIAAISANASAVLATPPIAENTCVISHAISPTHFYIQPKGNSLQLELVSKALTKSDAEQLPALQSVEVDSVCSAYSLEDDCYYRGRVQKVLPGDEGYEVYLLDYGNVINVTVIKELPADLRAIPTLAWKCKLNVVPEAPETLLNECFAALLEAHFGEIYTIESDEIALDTNERVHIVKLQANYKDLAEELADAVSKGDAEKAAAALSPVPTLHNCTIIHINSPASFYIQLAEDVPAVERITDVLLDAETDFQAFTDLQVGARCAAQFPDDLAFYRAEIVQVLEEGKCEVHYLDFGNNAVTDQFRVLPDSMLDEAAYSKHCALDVNLASNLDASAAFAQFIDSRFSETFQVELLKTTVEPVICRLFYQEKNVANEVLQLLKGANGSGAPAALLPNGLNDSAALNEQENAATEDSVTGVETTQ</sequence>
<organism evidence="3">
    <name type="scientific">Bactrocera dorsalis</name>
    <name type="common">Oriental fruit fly</name>
    <name type="synonym">Dacus dorsalis</name>
    <dbReference type="NCBI Taxonomy" id="27457"/>
    <lineage>
        <taxon>Eukaryota</taxon>
        <taxon>Metazoa</taxon>
        <taxon>Ecdysozoa</taxon>
        <taxon>Arthropoda</taxon>
        <taxon>Hexapoda</taxon>
        <taxon>Insecta</taxon>
        <taxon>Pterygota</taxon>
        <taxon>Neoptera</taxon>
        <taxon>Endopterygota</taxon>
        <taxon>Diptera</taxon>
        <taxon>Brachycera</taxon>
        <taxon>Muscomorpha</taxon>
        <taxon>Tephritoidea</taxon>
        <taxon>Tephritidae</taxon>
        <taxon>Bactrocera</taxon>
        <taxon>Bactrocera</taxon>
    </lineage>
</organism>
<dbReference type="GO" id="GO:0005737">
    <property type="term" value="C:cytoplasm"/>
    <property type="evidence" value="ECO:0007669"/>
    <property type="project" value="UniProtKB-ARBA"/>
</dbReference>
<feature type="domain" description="Tudor" evidence="2">
    <location>
        <begin position="2150"/>
        <end position="2213"/>
    </location>
</feature>
<dbReference type="CDD" id="cd20379">
    <property type="entry name" value="Tudor_dTUD-like"/>
    <property type="match status" value="1"/>
</dbReference>
<feature type="compositionally biased region" description="Low complexity" evidence="1">
    <location>
        <begin position="900"/>
        <end position="914"/>
    </location>
</feature>
<protein>
    <submittedName>
        <fullName evidence="3">Maternal protein tudor</fullName>
    </submittedName>
</protein>
<feature type="region of interest" description="Disordered" evidence="1">
    <location>
        <begin position="1698"/>
        <end position="1728"/>
    </location>
</feature>
<dbReference type="EMBL" id="GAKP01022558">
    <property type="protein sequence ID" value="JAC36394.1"/>
    <property type="molecule type" value="Transcribed_RNA"/>
</dbReference>
<feature type="domain" description="Tudor" evidence="2">
    <location>
        <begin position="2348"/>
        <end position="2408"/>
    </location>
</feature>
<evidence type="ECO:0000259" key="2">
    <source>
        <dbReference type="PROSITE" id="PS50304"/>
    </source>
</evidence>
<dbReference type="Gene3D" id="2.40.50.90">
    <property type="match status" value="4"/>
</dbReference>
<dbReference type="InterPro" id="IPR050621">
    <property type="entry name" value="Tudor_domain_containing"/>
</dbReference>
<feature type="domain" description="Tudor" evidence="2">
    <location>
        <begin position="77"/>
        <end position="154"/>
    </location>
</feature>
<reference evidence="3" key="1">
    <citation type="journal article" date="2014" name="BMC Genomics">
        <title>Characterizing the developmental transcriptome of the oriental fruit fly, Bactrocera dorsalis (Diptera: Tephritidae) through comparative genomic analysis with Drosophila melanogaster utilizing modENCODE datasets.</title>
        <authorList>
            <person name="Geib S.M."/>
            <person name="Calla B."/>
            <person name="Hall B."/>
            <person name="Hou S."/>
            <person name="Manoukis N.C."/>
        </authorList>
    </citation>
    <scope>NUCLEOTIDE SEQUENCE</scope>
    <source>
        <strain evidence="3">Punador</strain>
    </source>
</reference>
<proteinExistence type="predicted"/>
<feature type="compositionally biased region" description="Basic and acidic residues" evidence="1">
    <location>
        <begin position="1014"/>
        <end position="1023"/>
    </location>
</feature>
<evidence type="ECO:0000313" key="3">
    <source>
        <dbReference type="EMBL" id="JAC36393.1"/>
    </source>
</evidence>
<feature type="region of interest" description="Disordered" evidence="1">
    <location>
        <begin position="1"/>
        <end position="20"/>
    </location>
</feature>
<dbReference type="EMBL" id="GAKP01022559">
    <property type="protein sequence ID" value="JAC36393.1"/>
    <property type="molecule type" value="Transcribed_RNA"/>
</dbReference>
<feature type="region of interest" description="Disordered" evidence="1">
    <location>
        <begin position="241"/>
        <end position="282"/>
    </location>
</feature>
<dbReference type="PANTHER" id="PTHR22948:SF29">
    <property type="entry name" value="FI02030P-RELATED"/>
    <property type="match status" value="1"/>
</dbReference>
<feature type="compositionally biased region" description="Low complexity" evidence="1">
    <location>
        <begin position="241"/>
        <end position="260"/>
    </location>
</feature>
<feature type="domain" description="Tudor" evidence="2">
    <location>
        <begin position="2539"/>
        <end position="2598"/>
    </location>
</feature>
<dbReference type="FunFam" id="2.30.30.140:FF:000018">
    <property type="entry name" value="Serine/threonine-protein kinase 31"/>
    <property type="match status" value="1"/>
</dbReference>
<feature type="region of interest" description="Disordered" evidence="1">
    <location>
        <begin position="870"/>
        <end position="1080"/>
    </location>
</feature>
<gene>
    <name evidence="3" type="primary">TUD</name>
</gene>
<feature type="compositionally biased region" description="Polar residues" evidence="1">
    <location>
        <begin position="840"/>
        <end position="855"/>
    </location>
</feature>
<feature type="region of interest" description="Disordered" evidence="1">
    <location>
        <begin position="1611"/>
        <end position="1660"/>
    </location>
</feature>
<feature type="compositionally biased region" description="Low complexity" evidence="1">
    <location>
        <begin position="1027"/>
        <end position="1037"/>
    </location>
</feature>
<dbReference type="InterPro" id="IPR002999">
    <property type="entry name" value="Tudor"/>
</dbReference>
<feature type="region of interest" description="Disordered" evidence="1">
    <location>
        <begin position="825"/>
        <end position="857"/>
    </location>
</feature>
<dbReference type="Gene3D" id="2.30.30.140">
    <property type="match status" value="9"/>
</dbReference>
<dbReference type="PANTHER" id="PTHR22948">
    <property type="entry name" value="TUDOR DOMAIN CONTAINING PROTEIN"/>
    <property type="match status" value="1"/>
</dbReference>
<feature type="domain" description="Tudor" evidence="2">
    <location>
        <begin position="492"/>
        <end position="550"/>
    </location>
</feature>
<dbReference type="InterPro" id="IPR035437">
    <property type="entry name" value="SNase_OB-fold_sf"/>
</dbReference>
<dbReference type="Gene3D" id="2.40.50.790">
    <property type="match status" value="1"/>
</dbReference>
<feature type="compositionally biased region" description="Polar residues" evidence="1">
    <location>
        <begin position="1038"/>
        <end position="1080"/>
    </location>
</feature>
<dbReference type="SMART" id="SM00333">
    <property type="entry name" value="TUDOR"/>
    <property type="match status" value="10"/>
</dbReference>
<dbReference type="PROSITE" id="PS50304">
    <property type="entry name" value="TUDOR"/>
    <property type="match status" value="10"/>
</dbReference>
<feature type="compositionally biased region" description="Polar residues" evidence="1">
    <location>
        <begin position="989"/>
        <end position="1006"/>
    </location>
</feature>
<dbReference type="SUPFAM" id="SSF63748">
    <property type="entry name" value="Tudor/PWWP/MBT"/>
    <property type="match status" value="9"/>
</dbReference>
<feature type="domain" description="Tudor" evidence="2">
    <location>
        <begin position="1956"/>
        <end position="2015"/>
    </location>
</feature>
<dbReference type="OrthoDB" id="9989103at2759"/>
<evidence type="ECO:0000256" key="1">
    <source>
        <dbReference type="SAM" id="MobiDB-lite"/>
    </source>
</evidence>
<feature type="domain" description="Tudor" evidence="2">
    <location>
        <begin position="678"/>
        <end position="734"/>
    </location>
</feature>
<dbReference type="Pfam" id="PF00567">
    <property type="entry name" value="TUDOR"/>
    <property type="match status" value="9"/>
</dbReference>
<feature type="domain" description="Tudor" evidence="2">
    <location>
        <begin position="1432"/>
        <end position="1490"/>
    </location>
</feature>
<feature type="compositionally biased region" description="Polar residues" evidence="1">
    <location>
        <begin position="964"/>
        <end position="980"/>
    </location>
</feature>
<accession>A0A034V4B4</accession>